<dbReference type="Pfam" id="PF13560">
    <property type="entry name" value="HTH_31"/>
    <property type="match status" value="1"/>
</dbReference>
<evidence type="ECO:0000313" key="5">
    <source>
        <dbReference type="Proteomes" id="UP000199074"/>
    </source>
</evidence>
<dbReference type="CDD" id="cd00093">
    <property type="entry name" value="HTH_XRE"/>
    <property type="match status" value="1"/>
</dbReference>
<feature type="domain" description="HTH cro/C1-type" evidence="3">
    <location>
        <begin position="41"/>
        <end position="88"/>
    </location>
</feature>
<dbReference type="GO" id="GO:0003677">
    <property type="term" value="F:DNA binding"/>
    <property type="evidence" value="ECO:0007669"/>
    <property type="project" value="UniProtKB-KW"/>
</dbReference>
<dbReference type="AlphaFoldDB" id="A0A1I7NNX6"/>
<dbReference type="STRING" id="429728.SAMN05216456_2442"/>
<sequence>MSTSNNITEPEDADTVAARRGDWCPTHPGELLGEDIIPATGRSKSEIARLLGISRQHLYDILAGRKPVSAEVAVRLGKLFGNGPRLWLGMQAAHDTWHAERRIDLNAIPTIQAAE</sequence>
<organism evidence="4 5">
    <name type="scientific">Devosia crocina</name>
    <dbReference type="NCBI Taxonomy" id="429728"/>
    <lineage>
        <taxon>Bacteria</taxon>
        <taxon>Pseudomonadati</taxon>
        <taxon>Pseudomonadota</taxon>
        <taxon>Alphaproteobacteria</taxon>
        <taxon>Hyphomicrobiales</taxon>
        <taxon>Devosiaceae</taxon>
        <taxon>Devosia</taxon>
    </lineage>
</organism>
<name>A0A1I7NNX6_9HYPH</name>
<dbReference type="RefSeq" id="WP_092424908.1">
    <property type="nucleotide sequence ID" value="NZ_FPCK01000002.1"/>
</dbReference>
<dbReference type="PROSITE" id="PS50943">
    <property type="entry name" value="HTH_CROC1"/>
    <property type="match status" value="1"/>
</dbReference>
<dbReference type="Proteomes" id="UP000199074">
    <property type="component" value="Unassembled WGS sequence"/>
</dbReference>
<gene>
    <name evidence="4" type="ORF">SAMN05216456_2442</name>
</gene>
<proteinExistence type="predicted"/>
<dbReference type="SUPFAM" id="SSF47413">
    <property type="entry name" value="lambda repressor-like DNA-binding domains"/>
    <property type="match status" value="1"/>
</dbReference>
<protein>
    <submittedName>
        <fullName evidence="4">Addiction module antidote protein, HigA family</fullName>
    </submittedName>
</protein>
<dbReference type="InterPro" id="IPR010982">
    <property type="entry name" value="Lambda_DNA-bd_dom_sf"/>
</dbReference>
<evidence type="ECO:0000313" key="4">
    <source>
        <dbReference type="EMBL" id="SFV36351.1"/>
    </source>
</evidence>
<feature type="region of interest" description="Disordered" evidence="2">
    <location>
        <begin position="1"/>
        <end position="20"/>
    </location>
</feature>
<dbReference type="InterPro" id="IPR013430">
    <property type="entry name" value="Toxin_antidote_HigA"/>
</dbReference>
<evidence type="ECO:0000259" key="3">
    <source>
        <dbReference type="PROSITE" id="PS50943"/>
    </source>
</evidence>
<dbReference type="InterPro" id="IPR001387">
    <property type="entry name" value="Cro/C1-type_HTH"/>
</dbReference>
<dbReference type="OrthoDB" id="3174593at2"/>
<accession>A0A1I7NNX6</accession>
<evidence type="ECO:0000256" key="1">
    <source>
        <dbReference type="ARBA" id="ARBA00023125"/>
    </source>
</evidence>
<keyword evidence="1" id="KW-0238">DNA-binding</keyword>
<evidence type="ECO:0000256" key="2">
    <source>
        <dbReference type="SAM" id="MobiDB-lite"/>
    </source>
</evidence>
<dbReference type="PANTHER" id="PTHR36924:SF1">
    <property type="entry name" value="ANTITOXIN HIGA-1"/>
    <property type="match status" value="1"/>
</dbReference>
<keyword evidence="5" id="KW-1185">Reference proteome</keyword>
<dbReference type="Gene3D" id="1.10.260.40">
    <property type="entry name" value="lambda repressor-like DNA-binding domains"/>
    <property type="match status" value="1"/>
</dbReference>
<dbReference type="EMBL" id="FPCK01000002">
    <property type="protein sequence ID" value="SFV36351.1"/>
    <property type="molecule type" value="Genomic_DNA"/>
</dbReference>
<dbReference type="PANTHER" id="PTHR36924">
    <property type="entry name" value="ANTITOXIN HIGA-1"/>
    <property type="match status" value="1"/>
</dbReference>
<dbReference type="NCBIfam" id="TIGR02607">
    <property type="entry name" value="antidote_HigA"/>
    <property type="match status" value="1"/>
</dbReference>
<reference evidence="4 5" key="1">
    <citation type="submission" date="2016-10" db="EMBL/GenBank/DDBJ databases">
        <authorList>
            <person name="de Groot N.N."/>
        </authorList>
    </citation>
    <scope>NUCLEOTIDE SEQUENCE [LARGE SCALE GENOMIC DNA]</scope>
    <source>
        <strain evidence="4 5">IPL20</strain>
    </source>
</reference>